<dbReference type="AlphaFoldDB" id="A0A8K0KIF1"/>
<reference evidence="1" key="2">
    <citation type="submission" date="2017-10" db="EMBL/GenBank/DDBJ databases">
        <title>Ladona fulva Genome sequencing and assembly.</title>
        <authorList>
            <person name="Murali S."/>
            <person name="Richards S."/>
            <person name="Bandaranaike D."/>
            <person name="Bellair M."/>
            <person name="Blankenburg K."/>
            <person name="Chao H."/>
            <person name="Dinh H."/>
            <person name="Doddapaneni H."/>
            <person name="Dugan-Rocha S."/>
            <person name="Elkadiri S."/>
            <person name="Gnanaolivu R."/>
            <person name="Hernandez B."/>
            <person name="Skinner E."/>
            <person name="Javaid M."/>
            <person name="Lee S."/>
            <person name="Li M."/>
            <person name="Ming W."/>
            <person name="Munidasa M."/>
            <person name="Muniz J."/>
            <person name="Nguyen L."/>
            <person name="Hughes D."/>
            <person name="Osuji N."/>
            <person name="Pu L.-L."/>
            <person name="Puazo M."/>
            <person name="Qu C."/>
            <person name="Quiroz J."/>
            <person name="Raj R."/>
            <person name="Weissenberger G."/>
            <person name="Xin Y."/>
            <person name="Zou X."/>
            <person name="Han Y."/>
            <person name="Worley K."/>
            <person name="Muzny D."/>
            <person name="Gibbs R."/>
        </authorList>
    </citation>
    <scope>NUCLEOTIDE SEQUENCE</scope>
    <source>
        <strain evidence="1">Sampled in the wild</strain>
    </source>
</reference>
<accession>A0A8K0KIF1</accession>
<comment type="caution">
    <text evidence="1">The sequence shown here is derived from an EMBL/GenBank/DDBJ whole genome shotgun (WGS) entry which is preliminary data.</text>
</comment>
<evidence type="ECO:0000313" key="2">
    <source>
        <dbReference type="Proteomes" id="UP000792457"/>
    </source>
</evidence>
<dbReference type="EMBL" id="KZ308927">
    <property type="protein sequence ID" value="KAG8235592.1"/>
    <property type="molecule type" value="Genomic_DNA"/>
</dbReference>
<keyword evidence="2" id="KW-1185">Reference proteome</keyword>
<organism evidence="1 2">
    <name type="scientific">Ladona fulva</name>
    <name type="common">Scarce chaser dragonfly</name>
    <name type="synonym">Libellula fulva</name>
    <dbReference type="NCBI Taxonomy" id="123851"/>
    <lineage>
        <taxon>Eukaryota</taxon>
        <taxon>Metazoa</taxon>
        <taxon>Ecdysozoa</taxon>
        <taxon>Arthropoda</taxon>
        <taxon>Hexapoda</taxon>
        <taxon>Insecta</taxon>
        <taxon>Pterygota</taxon>
        <taxon>Palaeoptera</taxon>
        <taxon>Odonata</taxon>
        <taxon>Epiprocta</taxon>
        <taxon>Anisoptera</taxon>
        <taxon>Libelluloidea</taxon>
        <taxon>Libellulidae</taxon>
        <taxon>Ladona</taxon>
    </lineage>
</organism>
<proteinExistence type="predicted"/>
<reference evidence="1" key="1">
    <citation type="submission" date="2013-04" db="EMBL/GenBank/DDBJ databases">
        <authorList>
            <person name="Qu J."/>
            <person name="Murali S.C."/>
            <person name="Bandaranaike D."/>
            <person name="Bellair M."/>
            <person name="Blankenburg K."/>
            <person name="Chao H."/>
            <person name="Dinh H."/>
            <person name="Doddapaneni H."/>
            <person name="Downs B."/>
            <person name="Dugan-Rocha S."/>
            <person name="Elkadiri S."/>
            <person name="Gnanaolivu R.D."/>
            <person name="Hernandez B."/>
            <person name="Javaid M."/>
            <person name="Jayaseelan J.C."/>
            <person name="Lee S."/>
            <person name="Li M."/>
            <person name="Ming W."/>
            <person name="Munidasa M."/>
            <person name="Muniz J."/>
            <person name="Nguyen L."/>
            <person name="Ongeri F."/>
            <person name="Osuji N."/>
            <person name="Pu L.-L."/>
            <person name="Puazo M."/>
            <person name="Qu C."/>
            <person name="Quiroz J."/>
            <person name="Raj R."/>
            <person name="Weissenberger G."/>
            <person name="Xin Y."/>
            <person name="Zou X."/>
            <person name="Han Y."/>
            <person name="Richards S."/>
            <person name="Worley K."/>
            <person name="Muzny D."/>
            <person name="Gibbs R."/>
        </authorList>
    </citation>
    <scope>NUCLEOTIDE SEQUENCE</scope>
    <source>
        <strain evidence="1">Sampled in the wild</strain>
    </source>
</reference>
<sequence>MDQCAYIEFYLESSESATETFKTIKANDFRRHMRFRDGREINEDNSRQGPSLTVRIEENNNRETTGIPISTFYLILTENWANGRFVLALYRAHFRTIRKTAEWSTAKICK</sequence>
<protein>
    <submittedName>
        <fullName evidence="1">Uncharacterized protein</fullName>
    </submittedName>
</protein>
<evidence type="ECO:0000313" key="1">
    <source>
        <dbReference type="EMBL" id="KAG8235592.1"/>
    </source>
</evidence>
<gene>
    <name evidence="1" type="ORF">J437_LFUL016191</name>
</gene>
<name>A0A8K0KIF1_LADFU</name>
<dbReference type="Proteomes" id="UP000792457">
    <property type="component" value="Unassembled WGS sequence"/>
</dbReference>